<evidence type="ECO:0000256" key="1">
    <source>
        <dbReference type="ARBA" id="ARBA00004123"/>
    </source>
</evidence>
<organism evidence="11 12">
    <name type="scientific">Clydaea vesicula</name>
    <dbReference type="NCBI Taxonomy" id="447962"/>
    <lineage>
        <taxon>Eukaryota</taxon>
        <taxon>Fungi</taxon>
        <taxon>Fungi incertae sedis</taxon>
        <taxon>Chytridiomycota</taxon>
        <taxon>Chytridiomycota incertae sedis</taxon>
        <taxon>Chytridiomycetes</taxon>
        <taxon>Lobulomycetales</taxon>
        <taxon>Lobulomycetaceae</taxon>
        <taxon>Clydaea</taxon>
    </lineage>
</organism>
<dbReference type="PANTHER" id="PTHR24404">
    <property type="entry name" value="ZINC FINGER PROTEIN"/>
    <property type="match status" value="1"/>
</dbReference>
<comment type="caution">
    <text evidence="11">The sequence shown here is derived from an EMBL/GenBank/DDBJ whole genome shotgun (WGS) entry which is preliminary data.</text>
</comment>
<dbReference type="GO" id="GO:0006357">
    <property type="term" value="P:regulation of transcription by RNA polymerase II"/>
    <property type="evidence" value="ECO:0007669"/>
    <property type="project" value="TreeGrafter"/>
</dbReference>
<evidence type="ECO:0000256" key="8">
    <source>
        <dbReference type="PROSITE-ProRule" id="PRU00042"/>
    </source>
</evidence>
<dbReference type="FunFam" id="3.30.160.60:FF:000446">
    <property type="entry name" value="Zinc finger protein"/>
    <property type="match status" value="1"/>
</dbReference>
<sequence length="554" mass="61911">MTGDENNDNWLFNPPDGDFSTNYLLNDIKANLDDSFLINQNNIEDSLFINHNDNLVDSLLNAQLDTQQLEPFQSNQDSFFDNLIPNFLDNPASQSVSNQQQATVLSTSPFNNHSINLNSLNQQESKDEFFLSPQQNLMNNPSPFNSFSHSVNSSPATSVPSSPYQQQKSSPFLPFSSQQGSIDTPTRSPQFPIDPRMRRTSVNTSVNNLAHNLNQNLQVRTPQQSLLLSPMGPLLMSTTSPNMRPGNNLFSPQQTLYSPFIQYMNTPEIFAIPSPSPFLHSFNSPSLNQSNGVNGTAEEDSLQGLFDFSNEDYSEDNSGIDILKDFQNENMNNGTNNGSSFDLNVFGVDLNNIKEGNESEMNLSNTNNNNHSNQLSFINQITPPPSTVTHQQQQKKNSKIKPKAPRNSNNSTTPLTTSANMPPPIKMENAPGPDGVIREILYACPHVDCKDANGKYIKTFTRPYNLKSHYKSAHTTERPYECQECTQTFVRKHDLRRHSNLHQGEKPFKCPVCLKSFARGDALTRHRKPVEGKGSPCDIRNTTVSGSKESIIDL</sequence>
<keyword evidence="4 8" id="KW-0863">Zinc-finger</keyword>
<protein>
    <recommendedName>
        <fullName evidence="10">C2H2-type domain-containing protein</fullName>
    </recommendedName>
</protein>
<evidence type="ECO:0000313" key="12">
    <source>
        <dbReference type="Proteomes" id="UP001211065"/>
    </source>
</evidence>
<feature type="non-terminal residue" evidence="11">
    <location>
        <position position="1"/>
    </location>
</feature>
<dbReference type="InterPro" id="IPR050589">
    <property type="entry name" value="Ikaros_C2H2-ZF"/>
</dbReference>
<evidence type="ECO:0000256" key="2">
    <source>
        <dbReference type="ARBA" id="ARBA00022723"/>
    </source>
</evidence>
<comment type="subcellular location">
    <subcellularLocation>
        <location evidence="1">Nucleus</location>
    </subcellularLocation>
</comment>
<evidence type="ECO:0000256" key="7">
    <source>
        <dbReference type="ARBA" id="ARBA00023242"/>
    </source>
</evidence>
<gene>
    <name evidence="11" type="ORF">HK099_000478</name>
</gene>
<dbReference type="PROSITE" id="PS00028">
    <property type="entry name" value="ZINC_FINGER_C2H2_1"/>
    <property type="match status" value="1"/>
</dbReference>
<feature type="region of interest" description="Disordered" evidence="9">
    <location>
        <begin position="358"/>
        <end position="424"/>
    </location>
</feature>
<dbReference type="FunFam" id="3.30.160.60:FF:000145">
    <property type="entry name" value="Zinc finger protein 574"/>
    <property type="match status" value="1"/>
</dbReference>
<dbReference type="AlphaFoldDB" id="A0AAD5TUN8"/>
<dbReference type="Pfam" id="PF13912">
    <property type="entry name" value="zf-C2H2_6"/>
    <property type="match status" value="1"/>
</dbReference>
<proteinExistence type="predicted"/>
<dbReference type="Gene3D" id="3.30.160.60">
    <property type="entry name" value="Classic Zinc Finger"/>
    <property type="match status" value="2"/>
</dbReference>
<evidence type="ECO:0000256" key="9">
    <source>
        <dbReference type="SAM" id="MobiDB-lite"/>
    </source>
</evidence>
<dbReference type="GO" id="GO:0008270">
    <property type="term" value="F:zinc ion binding"/>
    <property type="evidence" value="ECO:0007669"/>
    <property type="project" value="UniProtKB-KW"/>
</dbReference>
<evidence type="ECO:0000256" key="3">
    <source>
        <dbReference type="ARBA" id="ARBA00022737"/>
    </source>
</evidence>
<evidence type="ECO:0000256" key="6">
    <source>
        <dbReference type="ARBA" id="ARBA00023125"/>
    </source>
</evidence>
<dbReference type="InterPro" id="IPR036236">
    <property type="entry name" value="Znf_C2H2_sf"/>
</dbReference>
<evidence type="ECO:0000256" key="4">
    <source>
        <dbReference type="ARBA" id="ARBA00022771"/>
    </source>
</evidence>
<feature type="compositionally biased region" description="Low complexity" evidence="9">
    <location>
        <begin position="407"/>
        <end position="420"/>
    </location>
</feature>
<feature type="domain" description="C2H2-type" evidence="10">
    <location>
        <begin position="508"/>
        <end position="536"/>
    </location>
</feature>
<feature type="region of interest" description="Disordered" evidence="9">
    <location>
        <begin position="133"/>
        <end position="195"/>
    </location>
</feature>
<feature type="domain" description="C2H2-type" evidence="10">
    <location>
        <begin position="447"/>
        <end position="479"/>
    </location>
</feature>
<dbReference type="GO" id="GO:0005634">
    <property type="term" value="C:nucleus"/>
    <property type="evidence" value="ECO:0007669"/>
    <property type="project" value="UniProtKB-SubCell"/>
</dbReference>
<evidence type="ECO:0000256" key="5">
    <source>
        <dbReference type="ARBA" id="ARBA00022833"/>
    </source>
</evidence>
<keyword evidence="3" id="KW-0677">Repeat</keyword>
<feature type="compositionally biased region" description="Low complexity" evidence="9">
    <location>
        <begin position="139"/>
        <end position="171"/>
    </location>
</feature>
<evidence type="ECO:0000313" key="11">
    <source>
        <dbReference type="EMBL" id="KAJ3206654.1"/>
    </source>
</evidence>
<keyword evidence="5" id="KW-0862">Zinc</keyword>
<dbReference type="GO" id="GO:0000978">
    <property type="term" value="F:RNA polymerase II cis-regulatory region sequence-specific DNA binding"/>
    <property type="evidence" value="ECO:0007669"/>
    <property type="project" value="TreeGrafter"/>
</dbReference>
<accession>A0AAD5TUN8</accession>
<dbReference type="EMBL" id="JADGJW010001109">
    <property type="protein sequence ID" value="KAJ3206654.1"/>
    <property type="molecule type" value="Genomic_DNA"/>
</dbReference>
<feature type="compositionally biased region" description="Low complexity" evidence="9">
    <location>
        <begin position="359"/>
        <end position="379"/>
    </location>
</feature>
<dbReference type="PROSITE" id="PS50157">
    <property type="entry name" value="ZINC_FINGER_C2H2_2"/>
    <property type="match status" value="3"/>
</dbReference>
<keyword evidence="2" id="KW-0479">Metal-binding</keyword>
<dbReference type="Pfam" id="PF00096">
    <property type="entry name" value="zf-C2H2"/>
    <property type="match status" value="1"/>
</dbReference>
<dbReference type="Proteomes" id="UP001211065">
    <property type="component" value="Unassembled WGS sequence"/>
</dbReference>
<dbReference type="SUPFAM" id="SSF57667">
    <property type="entry name" value="beta-beta-alpha zinc fingers"/>
    <property type="match status" value="1"/>
</dbReference>
<dbReference type="InterPro" id="IPR013087">
    <property type="entry name" value="Znf_C2H2_type"/>
</dbReference>
<feature type="compositionally biased region" description="Polar residues" evidence="9">
    <location>
        <begin position="175"/>
        <end position="189"/>
    </location>
</feature>
<dbReference type="PANTHER" id="PTHR24404:SF114">
    <property type="entry name" value="KLUMPFUSS, ISOFORM B-RELATED"/>
    <property type="match status" value="1"/>
</dbReference>
<keyword evidence="7" id="KW-0539">Nucleus</keyword>
<keyword evidence="6" id="KW-0238">DNA-binding</keyword>
<name>A0AAD5TUN8_9FUNG</name>
<keyword evidence="12" id="KW-1185">Reference proteome</keyword>
<dbReference type="SMART" id="SM00355">
    <property type="entry name" value="ZnF_C2H2"/>
    <property type="match status" value="3"/>
</dbReference>
<feature type="domain" description="C2H2-type" evidence="10">
    <location>
        <begin position="480"/>
        <end position="507"/>
    </location>
</feature>
<evidence type="ECO:0000259" key="10">
    <source>
        <dbReference type="PROSITE" id="PS50157"/>
    </source>
</evidence>
<dbReference type="GO" id="GO:0003700">
    <property type="term" value="F:DNA-binding transcription factor activity"/>
    <property type="evidence" value="ECO:0007669"/>
    <property type="project" value="TreeGrafter"/>
</dbReference>
<reference evidence="11" key="1">
    <citation type="submission" date="2020-05" db="EMBL/GenBank/DDBJ databases">
        <title>Phylogenomic resolution of chytrid fungi.</title>
        <authorList>
            <person name="Stajich J.E."/>
            <person name="Amses K."/>
            <person name="Simmons R."/>
            <person name="Seto K."/>
            <person name="Myers J."/>
            <person name="Bonds A."/>
            <person name="Quandt C.A."/>
            <person name="Barry K."/>
            <person name="Liu P."/>
            <person name="Grigoriev I."/>
            <person name="Longcore J.E."/>
            <person name="James T.Y."/>
        </authorList>
    </citation>
    <scope>NUCLEOTIDE SEQUENCE</scope>
    <source>
        <strain evidence="11">JEL0476</strain>
    </source>
</reference>